<protein>
    <submittedName>
        <fullName evidence="1">Uncharacterized protein</fullName>
    </submittedName>
</protein>
<dbReference type="Proteomes" id="UP000319817">
    <property type="component" value="Chromosome"/>
</dbReference>
<evidence type="ECO:0000313" key="1">
    <source>
        <dbReference type="EMBL" id="QDT10005.1"/>
    </source>
</evidence>
<gene>
    <name evidence="1" type="ORF">K239x_19580</name>
</gene>
<dbReference type="EMBL" id="CP036526">
    <property type="protein sequence ID" value="QDT10005.1"/>
    <property type="molecule type" value="Genomic_DNA"/>
</dbReference>
<keyword evidence="2" id="KW-1185">Reference proteome</keyword>
<organism evidence="1 2">
    <name type="scientific">Stieleria marina</name>
    <dbReference type="NCBI Taxonomy" id="1930275"/>
    <lineage>
        <taxon>Bacteria</taxon>
        <taxon>Pseudomonadati</taxon>
        <taxon>Planctomycetota</taxon>
        <taxon>Planctomycetia</taxon>
        <taxon>Pirellulales</taxon>
        <taxon>Pirellulaceae</taxon>
        <taxon>Stieleria</taxon>
    </lineage>
</organism>
<reference evidence="1 2" key="1">
    <citation type="submission" date="2019-02" db="EMBL/GenBank/DDBJ databases">
        <title>Deep-cultivation of Planctomycetes and their phenomic and genomic characterization uncovers novel biology.</title>
        <authorList>
            <person name="Wiegand S."/>
            <person name="Jogler M."/>
            <person name="Boedeker C."/>
            <person name="Pinto D."/>
            <person name="Vollmers J."/>
            <person name="Rivas-Marin E."/>
            <person name="Kohn T."/>
            <person name="Peeters S.H."/>
            <person name="Heuer A."/>
            <person name="Rast P."/>
            <person name="Oberbeckmann S."/>
            <person name="Bunk B."/>
            <person name="Jeske O."/>
            <person name="Meyerdierks A."/>
            <person name="Storesund J.E."/>
            <person name="Kallscheuer N."/>
            <person name="Luecker S."/>
            <person name="Lage O.M."/>
            <person name="Pohl T."/>
            <person name="Merkel B.J."/>
            <person name="Hornburger P."/>
            <person name="Mueller R.-W."/>
            <person name="Bruemmer F."/>
            <person name="Labrenz M."/>
            <person name="Spormann A.M."/>
            <person name="Op den Camp H."/>
            <person name="Overmann J."/>
            <person name="Amann R."/>
            <person name="Jetten M.S.M."/>
            <person name="Mascher T."/>
            <person name="Medema M.H."/>
            <person name="Devos D.P."/>
            <person name="Kaster A.-K."/>
            <person name="Ovreas L."/>
            <person name="Rohde M."/>
            <person name="Galperin M.Y."/>
            <person name="Jogler C."/>
        </authorList>
    </citation>
    <scope>NUCLEOTIDE SEQUENCE [LARGE SCALE GENOMIC DNA]</scope>
    <source>
        <strain evidence="1 2">K23_9</strain>
    </source>
</reference>
<accession>A0A517NSC4</accession>
<sequence length="162" mass="17323">MQRDPASSAPKSQKQIVIAILLSIGLAVALATQPDQSKSDSSQPPANTEPLAITSIALQSAESADSVANDSSLFVVKDLPRRSIQIAKQHDLFSATSRRRRLLQPELPIEDVQVQAIYGNHQSPQHAALNGTEILRTGQRLSDGRTVSNVSTQGVTITSAPH</sequence>
<dbReference type="AlphaFoldDB" id="A0A517NSC4"/>
<evidence type="ECO:0000313" key="2">
    <source>
        <dbReference type="Proteomes" id="UP000319817"/>
    </source>
</evidence>
<name>A0A517NSC4_9BACT</name>
<proteinExistence type="predicted"/>
<dbReference type="RefSeq" id="WP_145417551.1">
    <property type="nucleotide sequence ID" value="NZ_CP036526.1"/>
</dbReference>